<accession>A0A061I7S4</accession>
<keyword evidence="1" id="KW-0560">Oxidoreductase</keyword>
<sequence length="102" mass="12075">MLDLGYRDSLVSLSAVEFKLVKLVIRNEVTKVNSLLDLEEVFIQVECHVYNNQRKLLEYCKSKDIVLFAYGALETQRYKEWLPPPTGRDNYKLEYRGKREPF</sequence>
<evidence type="ECO:0000313" key="2">
    <source>
        <dbReference type="Proteomes" id="UP000030759"/>
    </source>
</evidence>
<dbReference type="EMBL" id="KE673211">
    <property type="protein sequence ID" value="ERE78026.1"/>
    <property type="molecule type" value="Genomic_DNA"/>
</dbReference>
<protein>
    <submittedName>
        <fullName evidence="1">Aldo-keto reductase family 1 member C13-like protein</fullName>
        <ecNumber evidence="1">1.1.1.225</ecNumber>
    </submittedName>
</protein>
<organism evidence="1 2">
    <name type="scientific">Cricetulus griseus</name>
    <name type="common">Chinese hamster</name>
    <name type="synonym">Cricetulus barabensis griseus</name>
    <dbReference type="NCBI Taxonomy" id="10029"/>
    <lineage>
        <taxon>Eukaryota</taxon>
        <taxon>Metazoa</taxon>
        <taxon>Chordata</taxon>
        <taxon>Craniata</taxon>
        <taxon>Vertebrata</taxon>
        <taxon>Euteleostomi</taxon>
        <taxon>Mammalia</taxon>
        <taxon>Eutheria</taxon>
        <taxon>Euarchontoglires</taxon>
        <taxon>Glires</taxon>
        <taxon>Rodentia</taxon>
        <taxon>Myomorpha</taxon>
        <taxon>Muroidea</taxon>
        <taxon>Cricetidae</taxon>
        <taxon>Cricetinae</taxon>
        <taxon>Cricetulus</taxon>
    </lineage>
</organism>
<dbReference type="GO" id="GO:0047743">
    <property type="term" value="F:chlordecone reductase activity"/>
    <property type="evidence" value="ECO:0007669"/>
    <property type="project" value="UniProtKB-EC"/>
</dbReference>
<dbReference type="Proteomes" id="UP000030759">
    <property type="component" value="Unassembled WGS sequence"/>
</dbReference>
<evidence type="ECO:0000313" key="1">
    <source>
        <dbReference type="EMBL" id="ERE78026.1"/>
    </source>
</evidence>
<dbReference type="AlphaFoldDB" id="A0A061I7S4"/>
<name>A0A061I7S4_CRIGR</name>
<gene>
    <name evidence="1" type="ORF">H671_3g10652</name>
</gene>
<proteinExistence type="predicted"/>
<dbReference type="SUPFAM" id="SSF51430">
    <property type="entry name" value="NAD(P)-linked oxidoreductase"/>
    <property type="match status" value="1"/>
</dbReference>
<dbReference type="EC" id="1.1.1.225" evidence="1"/>
<dbReference type="Gene3D" id="3.20.20.100">
    <property type="entry name" value="NADP-dependent oxidoreductase domain"/>
    <property type="match status" value="1"/>
</dbReference>
<dbReference type="InterPro" id="IPR036812">
    <property type="entry name" value="NAD(P)_OxRdtase_dom_sf"/>
</dbReference>
<reference evidence="2" key="1">
    <citation type="journal article" date="2013" name="Nat. Biotechnol.">
        <title>Chinese hamster genome sequenced from sorted chromosomes.</title>
        <authorList>
            <person name="Brinkrolf K."/>
            <person name="Rupp O."/>
            <person name="Laux H."/>
            <person name="Kollin F."/>
            <person name="Ernst W."/>
            <person name="Linke B."/>
            <person name="Kofler R."/>
            <person name="Romand S."/>
            <person name="Hesse F."/>
            <person name="Budach W.E."/>
            <person name="Galosy S."/>
            <person name="Muller D."/>
            <person name="Noll T."/>
            <person name="Wienberg J."/>
            <person name="Jostock T."/>
            <person name="Leonard M."/>
            <person name="Grillari J."/>
            <person name="Tauch A."/>
            <person name="Goesmann A."/>
            <person name="Helk B."/>
            <person name="Mott J.E."/>
            <person name="Puhler A."/>
            <person name="Borth N."/>
        </authorList>
    </citation>
    <scope>NUCLEOTIDE SEQUENCE [LARGE SCALE GENOMIC DNA]</scope>
    <source>
        <strain evidence="2">17A/GY</strain>
    </source>
</reference>